<keyword evidence="2" id="KW-0812">Transmembrane</keyword>
<dbReference type="RefSeq" id="WP_205030378.1">
    <property type="nucleotide sequence ID" value="NZ_PGFH01000002.1"/>
</dbReference>
<dbReference type="Proteomes" id="UP000231742">
    <property type="component" value="Unassembled WGS sequence"/>
</dbReference>
<evidence type="ECO:0000256" key="1">
    <source>
        <dbReference type="SAM" id="MobiDB-lite"/>
    </source>
</evidence>
<feature type="region of interest" description="Disordered" evidence="1">
    <location>
        <begin position="99"/>
        <end position="122"/>
    </location>
</feature>
<reference evidence="3 4" key="1">
    <citation type="submission" date="2017-11" db="EMBL/GenBank/DDBJ databases">
        <title>Genomic Encyclopedia of Archaeal and Bacterial Type Strains, Phase II (KMG-II): From Individual Species to Whole Genera.</title>
        <authorList>
            <person name="Goeker M."/>
        </authorList>
    </citation>
    <scope>NUCLEOTIDE SEQUENCE [LARGE SCALE GENOMIC DNA]</scope>
    <source>
        <strain evidence="3 4">DSM 16400</strain>
    </source>
</reference>
<gene>
    <name evidence="3" type="ORF">CLV85_2246</name>
</gene>
<keyword evidence="2" id="KW-0472">Membrane</keyword>
<evidence type="ECO:0000256" key="2">
    <source>
        <dbReference type="SAM" id="Phobius"/>
    </source>
</evidence>
<proteinExistence type="predicted"/>
<accession>A0A2M9D3V6</accession>
<comment type="caution">
    <text evidence="3">The sequence shown here is derived from an EMBL/GenBank/DDBJ whole genome shotgun (WGS) entry which is preliminary data.</text>
</comment>
<sequence length="122" mass="12957">MISFASLATSAILWTATPSPEPTLYPAYEGDPNLVTPGVIGFLATAFIAIVTVLIIVDMNRRVRRVRYRELAQDTIRAEQDAAAADNAAELGAAVDADPDLNADADLNSDAPDDDAPTQRAD</sequence>
<organism evidence="3 4">
    <name type="scientific">Salinibacterium amurskyense</name>
    <dbReference type="NCBI Taxonomy" id="205941"/>
    <lineage>
        <taxon>Bacteria</taxon>
        <taxon>Bacillati</taxon>
        <taxon>Actinomycetota</taxon>
        <taxon>Actinomycetes</taxon>
        <taxon>Micrococcales</taxon>
        <taxon>Microbacteriaceae</taxon>
        <taxon>Salinibacterium</taxon>
    </lineage>
</organism>
<evidence type="ECO:0000313" key="3">
    <source>
        <dbReference type="EMBL" id="PJJ78668.1"/>
    </source>
</evidence>
<dbReference type="EMBL" id="PGFH01000002">
    <property type="protein sequence ID" value="PJJ78668.1"/>
    <property type="molecule type" value="Genomic_DNA"/>
</dbReference>
<evidence type="ECO:0000313" key="4">
    <source>
        <dbReference type="Proteomes" id="UP000231742"/>
    </source>
</evidence>
<dbReference type="AlphaFoldDB" id="A0A2M9D3V6"/>
<keyword evidence="4" id="KW-1185">Reference proteome</keyword>
<name>A0A2M9D3V6_9MICO</name>
<feature type="transmembrane region" description="Helical" evidence="2">
    <location>
        <begin position="34"/>
        <end position="57"/>
    </location>
</feature>
<keyword evidence="2" id="KW-1133">Transmembrane helix</keyword>
<protein>
    <submittedName>
        <fullName evidence="3">Uncharacterized protein</fullName>
    </submittedName>
</protein>